<feature type="transmembrane region" description="Helical" evidence="1">
    <location>
        <begin position="83"/>
        <end position="99"/>
    </location>
</feature>
<name>A0A8J8PCI4_9EURY</name>
<feature type="transmembrane region" description="Helical" evidence="1">
    <location>
        <begin position="16"/>
        <end position="37"/>
    </location>
</feature>
<evidence type="ECO:0000313" key="4">
    <source>
        <dbReference type="Proteomes" id="UP000705823"/>
    </source>
</evidence>
<dbReference type="Pfam" id="PF23995">
    <property type="entry name" value="DUF7313"/>
    <property type="match status" value="1"/>
</dbReference>
<keyword evidence="1" id="KW-0812">Transmembrane</keyword>
<reference evidence="3" key="1">
    <citation type="submission" date="2019-02" db="EMBL/GenBank/DDBJ databases">
        <title>Halonotius sp. a new haloarchaeum isolated from saline soil.</title>
        <authorList>
            <person name="Duran-Viseras A."/>
            <person name="Sanchez-Porro C."/>
            <person name="Ventosa A."/>
        </authorList>
    </citation>
    <scope>NUCLEOTIDE SEQUENCE</scope>
    <source>
        <strain evidence="3">F15B</strain>
    </source>
</reference>
<dbReference type="AlphaFoldDB" id="A0A8J8PCI4"/>
<organism evidence="3 4">
    <name type="scientific">Halonotius terrestris</name>
    <dbReference type="NCBI Taxonomy" id="2487750"/>
    <lineage>
        <taxon>Archaea</taxon>
        <taxon>Methanobacteriati</taxon>
        <taxon>Methanobacteriota</taxon>
        <taxon>Stenosarchaea group</taxon>
        <taxon>Halobacteria</taxon>
        <taxon>Halobacteriales</taxon>
        <taxon>Haloferacaceae</taxon>
        <taxon>Halonotius</taxon>
    </lineage>
</organism>
<keyword evidence="1" id="KW-0472">Membrane</keyword>
<protein>
    <recommendedName>
        <fullName evidence="2">DUF7313 domain-containing protein</fullName>
    </recommendedName>
</protein>
<proteinExistence type="predicted"/>
<accession>A0A8J8PCI4</accession>
<gene>
    <name evidence="3" type="ORF">EGH24_04560</name>
</gene>
<dbReference type="EMBL" id="RKLU01000002">
    <property type="protein sequence ID" value="TQQ82723.1"/>
    <property type="molecule type" value="Genomic_DNA"/>
</dbReference>
<keyword evidence="4" id="KW-1185">Reference proteome</keyword>
<feature type="transmembrane region" description="Helical" evidence="1">
    <location>
        <begin position="119"/>
        <end position="136"/>
    </location>
</feature>
<comment type="caution">
    <text evidence="3">The sequence shown here is derived from an EMBL/GenBank/DDBJ whole genome shotgun (WGS) entry which is preliminary data.</text>
</comment>
<dbReference type="OrthoDB" id="234683at2157"/>
<keyword evidence="1" id="KW-1133">Transmembrane helix</keyword>
<evidence type="ECO:0000313" key="3">
    <source>
        <dbReference type="EMBL" id="TQQ82723.1"/>
    </source>
</evidence>
<evidence type="ECO:0000256" key="1">
    <source>
        <dbReference type="SAM" id="Phobius"/>
    </source>
</evidence>
<dbReference type="Proteomes" id="UP000705823">
    <property type="component" value="Unassembled WGS sequence"/>
</dbReference>
<dbReference type="InterPro" id="IPR055737">
    <property type="entry name" value="DUF7313"/>
</dbReference>
<sequence>MHPLQFLVPLGWIETIGPILPIALFVLAVANVGTRLLSHRQHEQQAAEGDDDEALDRYAPHVFTNTGLVTMGMLFTLYRPTSGMIFMIPVIGLFVTDFFEFESRLVEARNDMELERPKAGIAISLLVVVYAAYYGLEFLYSPYLDLIFA</sequence>
<feature type="domain" description="DUF7313" evidence="2">
    <location>
        <begin position="3"/>
        <end position="147"/>
    </location>
</feature>
<dbReference type="RefSeq" id="WP_142978988.1">
    <property type="nucleotide sequence ID" value="NZ_RKLU01000002.1"/>
</dbReference>
<evidence type="ECO:0000259" key="2">
    <source>
        <dbReference type="Pfam" id="PF23995"/>
    </source>
</evidence>